<dbReference type="InterPro" id="IPR036397">
    <property type="entry name" value="RNaseH_sf"/>
</dbReference>
<dbReference type="Pfam" id="PF00929">
    <property type="entry name" value="RNase_T"/>
    <property type="match status" value="1"/>
</dbReference>
<keyword evidence="1" id="KW-0540">Nuclease</keyword>
<dbReference type="RefSeq" id="WP_039385234.1">
    <property type="nucleotide sequence ID" value="NZ_CP083448.1"/>
</dbReference>
<proteinExistence type="predicted"/>
<accession>A0ABS1Z5P2</accession>
<dbReference type="CDD" id="cd06127">
    <property type="entry name" value="DEDDh"/>
    <property type="match status" value="1"/>
</dbReference>
<dbReference type="SMART" id="SM00479">
    <property type="entry name" value="EXOIII"/>
    <property type="match status" value="1"/>
</dbReference>
<sequence length="252" mass="27933">MLHISKQLLRSAPAPAPHAGVAPAWPALLAQQAATARHPALQHYYRAGVPDAATPIGEVPLLAMDFETTGLNTRRDDIVSIGLIPFSLTRIRLSESAHWILNPRADLRHESVVIHGITHATVAQAPDLSERLLKLLTMMAGRVMVVHHRGIEQHFLNAALQRRIGEGIIFPCIDTLALEGLLCQHAPLSRLKRLWRGRSRPSLCLPESRARYHLPHYPAHNALTDALGCAELLQAQCAHHFPPQTPLRELWC</sequence>
<comment type="caution">
    <text evidence="5">The sequence shown here is derived from an EMBL/GenBank/DDBJ whole genome shotgun (WGS) entry which is preliminary data.</text>
</comment>
<feature type="domain" description="Exonuclease" evidence="4">
    <location>
        <begin position="60"/>
        <end position="242"/>
    </location>
</feature>
<dbReference type="SUPFAM" id="SSF53098">
    <property type="entry name" value="Ribonuclease H-like"/>
    <property type="match status" value="1"/>
</dbReference>
<organism evidence="5 6">
    <name type="scientific">Pantoea eucrina</name>
    <dbReference type="NCBI Taxonomy" id="472693"/>
    <lineage>
        <taxon>Bacteria</taxon>
        <taxon>Pseudomonadati</taxon>
        <taxon>Pseudomonadota</taxon>
        <taxon>Gammaproteobacteria</taxon>
        <taxon>Enterobacterales</taxon>
        <taxon>Erwiniaceae</taxon>
        <taxon>Pantoea</taxon>
    </lineage>
</organism>
<dbReference type="GeneID" id="84691673"/>
<keyword evidence="2" id="KW-0378">Hydrolase</keyword>
<protein>
    <submittedName>
        <fullName evidence="5">3'-5' exonuclease</fullName>
    </submittedName>
</protein>
<name>A0ABS1Z5P2_9GAMM</name>
<dbReference type="PANTHER" id="PTHR30231:SF4">
    <property type="entry name" value="PROTEIN NEN2"/>
    <property type="match status" value="1"/>
</dbReference>
<dbReference type="GO" id="GO:0004527">
    <property type="term" value="F:exonuclease activity"/>
    <property type="evidence" value="ECO:0007669"/>
    <property type="project" value="UniProtKB-KW"/>
</dbReference>
<dbReference type="Proteomes" id="UP000809137">
    <property type="component" value="Unassembled WGS sequence"/>
</dbReference>
<dbReference type="InterPro" id="IPR012337">
    <property type="entry name" value="RNaseH-like_sf"/>
</dbReference>
<evidence type="ECO:0000256" key="1">
    <source>
        <dbReference type="ARBA" id="ARBA00022722"/>
    </source>
</evidence>
<reference evidence="5 6" key="1">
    <citation type="submission" date="2021-01" db="EMBL/GenBank/DDBJ databases">
        <title>Complete genome sequence of Pantoea eucrina OB49, a heavy metal tolerant bacterium with PGPR potential isolated from wheat in Algeria.</title>
        <authorList>
            <person name="Lekired A."/>
            <person name="Ouzari I.H."/>
        </authorList>
    </citation>
    <scope>NUCLEOTIDE SEQUENCE [LARGE SCALE GENOMIC DNA]</scope>
    <source>
        <strain evidence="5 6">OB49</strain>
    </source>
</reference>
<dbReference type="EMBL" id="JAFCXS010000006">
    <property type="protein sequence ID" value="MBM0747730.1"/>
    <property type="molecule type" value="Genomic_DNA"/>
</dbReference>
<evidence type="ECO:0000256" key="3">
    <source>
        <dbReference type="ARBA" id="ARBA00022839"/>
    </source>
</evidence>
<evidence type="ECO:0000313" key="6">
    <source>
        <dbReference type="Proteomes" id="UP000809137"/>
    </source>
</evidence>
<keyword evidence="3 5" id="KW-0269">Exonuclease</keyword>
<evidence type="ECO:0000313" key="5">
    <source>
        <dbReference type="EMBL" id="MBM0747730.1"/>
    </source>
</evidence>
<keyword evidence="6" id="KW-1185">Reference proteome</keyword>
<evidence type="ECO:0000256" key="2">
    <source>
        <dbReference type="ARBA" id="ARBA00022801"/>
    </source>
</evidence>
<dbReference type="InterPro" id="IPR013520">
    <property type="entry name" value="Ribonucl_H"/>
</dbReference>
<evidence type="ECO:0000259" key="4">
    <source>
        <dbReference type="SMART" id="SM00479"/>
    </source>
</evidence>
<dbReference type="NCBIfam" id="NF006602">
    <property type="entry name" value="PRK09146.1"/>
    <property type="match status" value="1"/>
</dbReference>
<gene>
    <name evidence="5" type="ORF">JJB79_09920</name>
</gene>
<dbReference type="Gene3D" id="3.30.420.10">
    <property type="entry name" value="Ribonuclease H-like superfamily/Ribonuclease H"/>
    <property type="match status" value="1"/>
</dbReference>
<dbReference type="PANTHER" id="PTHR30231">
    <property type="entry name" value="DNA POLYMERASE III SUBUNIT EPSILON"/>
    <property type="match status" value="1"/>
</dbReference>